<dbReference type="PANTHER" id="PTHR10587">
    <property type="entry name" value="GLYCOSYL TRANSFERASE-RELATED"/>
    <property type="match status" value="1"/>
</dbReference>
<evidence type="ECO:0000256" key="3">
    <source>
        <dbReference type="SAM" id="SignalP"/>
    </source>
</evidence>
<evidence type="ECO:0000313" key="6">
    <source>
        <dbReference type="Proteomes" id="UP000672657"/>
    </source>
</evidence>
<protein>
    <recommendedName>
        <fullName evidence="4">NodB homology domain-containing protein</fullName>
    </recommendedName>
</protein>
<dbReference type="PROSITE" id="PS51677">
    <property type="entry name" value="NODB"/>
    <property type="match status" value="1"/>
</dbReference>
<proteinExistence type="predicted"/>
<feature type="chain" id="PRO_5046459683" description="NodB homology domain-containing protein" evidence="3">
    <location>
        <begin position="35"/>
        <end position="390"/>
    </location>
</feature>
<accession>A0ABN7Q2S4</accession>
<keyword evidence="3" id="KW-0732">Signal</keyword>
<dbReference type="Proteomes" id="UP000672657">
    <property type="component" value="Unassembled WGS sequence"/>
</dbReference>
<evidence type="ECO:0000256" key="2">
    <source>
        <dbReference type="ARBA" id="ARBA00022801"/>
    </source>
</evidence>
<dbReference type="EMBL" id="CAJPVI010000020">
    <property type="protein sequence ID" value="CAG2149001.1"/>
    <property type="molecule type" value="Genomic_DNA"/>
</dbReference>
<keyword evidence="2" id="KW-0378">Hydrolase</keyword>
<dbReference type="Pfam" id="PF01522">
    <property type="entry name" value="Polysacc_deac_1"/>
    <property type="match status" value="1"/>
</dbReference>
<dbReference type="CDD" id="cd10917">
    <property type="entry name" value="CE4_NodB_like_6s_7s"/>
    <property type="match status" value="1"/>
</dbReference>
<gene>
    <name evidence="5" type="ORF">LMG26411_03441</name>
</gene>
<organism evidence="5 6">
    <name type="scientific">Cupriavidus numazuensis</name>
    <dbReference type="NCBI Taxonomy" id="221992"/>
    <lineage>
        <taxon>Bacteria</taxon>
        <taxon>Pseudomonadati</taxon>
        <taxon>Pseudomonadota</taxon>
        <taxon>Betaproteobacteria</taxon>
        <taxon>Burkholderiales</taxon>
        <taxon>Burkholderiaceae</taxon>
        <taxon>Cupriavidus</taxon>
    </lineage>
</organism>
<dbReference type="Gene3D" id="3.20.20.370">
    <property type="entry name" value="Glycoside hydrolase/deacetylase"/>
    <property type="match status" value="1"/>
</dbReference>
<evidence type="ECO:0000256" key="1">
    <source>
        <dbReference type="ARBA" id="ARBA00022723"/>
    </source>
</evidence>
<dbReference type="InterPro" id="IPR011330">
    <property type="entry name" value="Glyco_hydro/deAcase_b/a-brl"/>
</dbReference>
<dbReference type="InterPro" id="IPR002509">
    <property type="entry name" value="NODB_dom"/>
</dbReference>
<evidence type="ECO:0000259" key="4">
    <source>
        <dbReference type="PROSITE" id="PS51677"/>
    </source>
</evidence>
<dbReference type="InterPro" id="IPR050248">
    <property type="entry name" value="Polysacc_deacetylase_ArnD"/>
</dbReference>
<keyword evidence="1" id="KW-0479">Metal-binding</keyword>
<dbReference type="PANTHER" id="PTHR10587:SF133">
    <property type="entry name" value="CHITIN DEACETYLASE 1-RELATED"/>
    <property type="match status" value="1"/>
</dbReference>
<evidence type="ECO:0000313" key="5">
    <source>
        <dbReference type="EMBL" id="CAG2149001.1"/>
    </source>
</evidence>
<dbReference type="SUPFAM" id="SSF88713">
    <property type="entry name" value="Glycoside hydrolase/deacetylase"/>
    <property type="match status" value="1"/>
</dbReference>
<comment type="caution">
    <text evidence="5">The sequence shown here is derived from an EMBL/GenBank/DDBJ whole genome shotgun (WGS) entry which is preliminary data.</text>
</comment>
<feature type="signal peptide" evidence="3">
    <location>
        <begin position="1"/>
        <end position="34"/>
    </location>
</feature>
<sequence length="390" mass="43959">MSLRAGTFLFQALLMRKLAILCGLLVFAHSPLHAAGPGGVASIDRSLWPEALNSQSAFDRASRAEVLSFGRALSDSERMNDDALRDAIGVKQLDRMAVDHMRAVYWQRLAANYRMASADCRPGDDFCEEIANETDFRRVAARFEVAREGRYARWYPADQAFQRTYLHELLRLASLFSRVSSEVDIYSDRELTGNELADRQFLLTFDDGPSRADGNTDKLLATLRQRHLSATFFVLGTSLQQRLGQTSASQLATTYQGMCVGTHGWEHKSHGTWAEWQGSIERSMSLVRSTVPASATPLFRPPYGQRRSDSGPFFASHGLRVALWNIDSQDWSAKVDADQVRQRVLTLMLLWRRGVILFHDIHPKALTAVPWLLDQTSGANVKWIDCQSYR</sequence>
<reference evidence="5 6" key="1">
    <citation type="submission" date="2021-03" db="EMBL/GenBank/DDBJ databases">
        <authorList>
            <person name="Peeters C."/>
        </authorList>
    </citation>
    <scope>NUCLEOTIDE SEQUENCE [LARGE SCALE GENOMIC DNA]</scope>
    <source>
        <strain evidence="5 6">LMG 26411</strain>
    </source>
</reference>
<keyword evidence="6" id="KW-1185">Reference proteome</keyword>
<feature type="domain" description="NodB homology" evidence="4">
    <location>
        <begin position="199"/>
        <end position="384"/>
    </location>
</feature>
<name>A0ABN7Q2S4_9BURK</name>